<dbReference type="Pfam" id="PF07730">
    <property type="entry name" value="HisKA_3"/>
    <property type="match status" value="1"/>
</dbReference>
<keyword evidence="6 13" id="KW-0418">Kinase</keyword>
<dbReference type="GO" id="GO:0046983">
    <property type="term" value="F:protein dimerization activity"/>
    <property type="evidence" value="ECO:0007669"/>
    <property type="project" value="InterPro"/>
</dbReference>
<keyword evidence="10" id="KW-1133">Transmembrane helix</keyword>
<keyword evidence="3" id="KW-0597">Phosphoprotein</keyword>
<evidence type="ECO:0000256" key="6">
    <source>
        <dbReference type="ARBA" id="ARBA00022777"/>
    </source>
</evidence>
<keyword evidence="7" id="KW-0067">ATP-binding</keyword>
<dbReference type="Gene3D" id="3.30.565.10">
    <property type="entry name" value="Histidine kinase-like ATPase, C-terminal domain"/>
    <property type="match status" value="1"/>
</dbReference>
<proteinExistence type="predicted"/>
<evidence type="ECO:0000256" key="8">
    <source>
        <dbReference type="ARBA" id="ARBA00023012"/>
    </source>
</evidence>
<keyword evidence="10" id="KW-0472">Membrane</keyword>
<dbReference type="InterPro" id="IPR011712">
    <property type="entry name" value="Sig_transdc_His_kin_sub3_dim/P"/>
</dbReference>
<feature type="domain" description="Signal transduction histidine kinase subgroup 3 dimerisation and phosphoacceptor" evidence="11">
    <location>
        <begin position="189"/>
        <end position="255"/>
    </location>
</feature>
<dbReference type="EC" id="2.7.13.3" evidence="2"/>
<dbReference type="PANTHER" id="PTHR24421:SF10">
    <property type="entry name" value="NITRATE_NITRITE SENSOR PROTEIN NARQ"/>
    <property type="match status" value="1"/>
</dbReference>
<dbReference type="Pfam" id="PF23539">
    <property type="entry name" value="DUF7134"/>
    <property type="match status" value="1"/>
</dbReference>
<evidence type="ECO:0000256" key="9">
    <source>
        <dbReference type="SAM" id="Coils"/>
    </source>
</evidence>
<dbReference type="Proteomes" id="UP000198217">
    <property type="component" value="Chromosome I"/>
</dbReference>
<keyword evidence="9" id="KW-0175">Coiled coil</keyword>
<evidence type="ECO:0000256" key="4">
    <source>
        <dbReference type="ARBA" id="ARBA00022679"/>
    </source>
</evidence>
<dbReference type="RefSeq" id="WP_088993562.1">
    <property type="nucleotide sequence ID" value="NZ_LT607750.1"/>
</dbReference>
<comment type="catalytic activity">
    <reaction evidence="1">
        <text>ATP + protein L-histidine = ADP + protein N-phospho-L-histidine.</text>
        <dbReference type="EC" id="2.7.13.3"/>
    </reaction>
</comment>
<dbReference type="GO" id="GO:0000155">
    <property type="term" value="F:phosphorelay sensor kinase activity"/>
    <property type="evidence" value="ECO:0007669"/>
    <property type="project" value="InterPro"/>
</dbReference>
<evidence type="ECO:0000256" key="2">
    <source>
        <dbReference type="ARBA" id="ARBA00012438"/>
    </source>
</evidence>
<keyword evidence="8" id="KW-0902">Two-component regulatory system</keyword>
<feature type="transmembrane region" description="Helical" evidence="10">
    <location>
        <begin position="84"/>
        <end position="102"/>
    </location>
</feature>
<feature type="transmembrane region" description="Helical" evidence="10">
    <location>
        <begin position="135"/>
        <end position="154"/>
    </location>
</feature>
<dbReference type="CDD" id="cd16917">
    <property type="entry name" value="HATPase_UhpB-NarQ-NarX-like"/>
    <property type="match status" value="1"/>
</dbReference>
<dbReference type="EMBL" id="LT607750">
    <property type="protein sequence ID" value="SCG48166.1"/>
    <property type="molecule type" value="Genomic_DNA"/>
</dbReference>
<dbReference type="GO" id="GO:0005524">
    <property type="term" value="F:ATP binding"/>
    <property type="evidence" value="ECO:0007669"/>
    <property type="project" value="UniProtKB-KW"/>
</dbReference>
<dbReference type="GO" id="GO:0016020">
    <property type="term" value="C:membrane"/>
    <property type="evidence" value="ECO:0007669"/>
    <property type="project" value="InterPro"/>
</dbReference>
<evidence type="ECO:0000256" key="10">
    <source>
        <dbReference type="SAM" id="Phobius"/>
    </source>
</evidence>
<keyword evidence="14" id="KW-1185">Reference proteome</keyword>
<feature type="transmembrane region" description="Helical" evidence="10">
    <location>
        <begin position="38"/>
        <end position="55"/>
    </location>
</feature>
<dbReference type="PANTHER" id="PTHR24421">
    <property type="entry name" value="NITRATE/NITRITE SENSOR PROTEIN NARX-RELATED"/>
    <property type="match status" value="1"/>
</dbReference>
<sequence length="387" mass="41330">MTRRDQLVDAGVTVSVLAASLLVLVLDGIGTPSPDATALDATGVALVAAACLPLLVRRRAPLVAYLGTAVGTAALLVLRYPLDFPFSCAVAIYTLAAVYGGDPRRGRRWAARLAVGAFVPVAAGAYAAAGFRGHGVVSGIGAWALTFAGAWLAGELSRVRRERIDELEERAARAAREIERERRLAVAEERTRIARELHDSAGHAVNVILVQAGAARLTHDRDPQRSLRAIATVEEVARSTIVEMERLVRALRDDDAEPVPADPGALEELLDRHRVDGLRIDAELNGPDRALPRSVSWAAYRILQESLTNAARHGCGTARVAVDFRADAVEIAVSNPAPATPAGVRGRRHGIVGMRERATMLGGTLETAAEQGEFRLRARLPYDGVGR</sequence>
<keyword evidence="10" id="KW-0812">Transmembrane</keyword>
<evidence type="ECO:0000256" key="1">
    <source>
        <dbReference type="ARBA" id="ARBA00000085"/>
    </source>
</evidence>
<evidence type="ECO:0000256" key="5">
    <source>
        <dbReference type="ARBA" id="ARBA00022741"/>
    </source>
</evidence>
<organism evidence="13 14">
    <name type="scientific">Micromonospora echinaurantiaca</name>
    <dbReference type="NCBI Taxonomy" id="47857"/>
    <lineage>
        <taxon>Bacteria</taxon>
        <taxon>Bacillati</taxon>
        <taxon>Actinomycetota</taxon>
        <taxon>Actinomycetes</taxon>
        <taxon>Micromonosporales</taxon>
        <taxon>Micromonosporaceae</taxon>
        <taxon>Micromonospora</taxon>
    </lineage>
</organism>
<evidence type="ECO:0000256" key="3">
    <source>
        <dbReference type="ARBA" id="ARBA00022553"/>
    </source>
</evidence>
<feature type="transmembrane region" description="Helical" evidence="10">
    <location>
        <begin position="62"/>
        <end position="78"/>
    </location>
</feature>
<evidence type="ECO:0000313" key="14">
    <source>
        <dbReference type="Proteomes" id="UP000198217"/>
    </source>
</evidence>
<feature type="transmembrane region" description="Helical" evidence="10">
    <location>
        <begin position="7"/>
        <end position="26"/>
    </location>
</feature>
<accession>A0A1C5HQ44</accession>
<keyword evidence="4" id="KW-0808">Transferase</keyword>
<feature type="transmembrane region" description="Helical" evidence="10">
    <location>
        <begin position="109"/>
        <end position="129"/>
    </location>
</feature>
<feature type="coiled-coil region" evidence="9">
    <location>
        <begin position="157"/>
        <end position="184"/>
    </location>
</feature>
<evidence type="ECO:0000313" key="13">
    <source>
        <dbReference type="EMBL" id="SCG48166.1"/>
    </source>
</evidence>
<dbReference type="InterPro" id="IPR050482">
    <property type="entry name" value="Sensor_HK_TwoCompSys"/>
</dbReference>
<dbReference type="InterPro" id="IPR036890">
    <property type="entry name" value="HATPase_C_sf"/>
</dbReference>
<evidence type="ECO:0000259" key="11">
    <source>
        <dbReference type="Pfam" id="PF07730"/>
    </source>
</evidence>
<reference evidence="13 14" key="1">
    <citation type="submission" date="2016-06" db="EMBL/GenBank/DDBJ databases">
        <authorList>
            <person name="Kjaerup R.B."/>
            <person name="Dalgaard T.S."/>
            <person name="Juul-Madsen H.R."/>
        </authorList>
    </citation>
    <scope>NUCLEOTIDE SEQUENCE [LARGE SCALE GENOMIC DNA]</scope>
    <source>
        <strain evidence="13 14">DSM 43904</strain>
    </source>
</reference>
<protein>
    <recommendedName>
        <fullName evidence="2">histidine kinase</fullName>
        <ecNumber evidence="2">2.7.13.3</ecNumber>
    </recommendedName>
</protein>
<dbReference type="InterPro" id="IPR055558">
    <property type="entry name" value="DUF7134"/>
</dbReference>
<keyword evidence="5" id="KW-0547">Nucleotide-binding</keyword>
<dbReference type="SUPFAM" id="SSF55874">
    <property type="entry name" value="ATPase domain of HSP90 chaperone/DNA topoisomerase II/histidine kinase"/>
    <property type="match status" value="1"/>
</dbReference>
<dbReference type="Gene3D" id="1.20.5.1930">
    <property type="match status" value="1"/>
</dbReference>
<dbReference type="AlphaFoldDB" id="A0A1C5HQ44"/>
<evidence type="ECO:0000256" key="7">
    <source>
        <dbReference type="ARBA" id="ARBA00022840"/>
    </source>
</evidence>
<gene>
    <name evidence="13" type="ORF">GA0070609_2030</name>
</gene>
<evidence type="ECO:0000259" key="12">
    <source>
        <dbReference type="Pfam" id="PF23539"/>
    </source>
</evidence>
<feature type="domain" description="DUF7134" evidence="12">
    <location>
        <begin position="3"/>
        <end position="161"/>
    </location>
</feature>
<name>A0A1C5HQ44_9ACTN</name>